<dbReference type="Proteomes" id="UP000193560">
    <property type="component" value="Unassembled WGS sequence"/>
</dbReference>
<feature type="transmembrane region" description="Helical" evidence="1">
    <location>
        <begin position="127"/>
        <end position="152"/>
    </location>
</feature>
<keyword evidence="1" id="KW-0472">Membrane</keyword>
<evidence type="ECO:0000256" key="1">
    <source>
        <dbReference type="SAM" id="Phobius"/>
    </source>
</evidence>
<comment type="caution">
    <text evidence="2">The sequence shown here is derived from an EMBL/GenBank/DDBJ whole genome shotgun (WGS) entry which is preliminary data.</text>
</comment>
<dbReference type="EMBL" id="MCGE01000003">
    <property type="protein sequence ID" value="ORZ23261.1"/>
    <property type="molecule type" value="Genomic_DNA"/>
</dbReference>
<protein>
    <submittedName>
        <fullName evidence="2">Actin cortical patch SUR7/pH-response regulator pali</fullName>
    </submittedName>
</protein>
<sequence>MFAYLATFFTFGALILEIFILLASTYNQPFLKSLYFVQFTLNDNFINFGLWGYCQGTVKAGVTSCSHPAAAFVWSNAPGIKSYTTGLAGMDNVYFANYVLYWIAFGITLGALAITILAHFGRAVDFLASIATFLGFILMLVIFVIVLVISLKGINATRDANENAYGQLGDCIWMHLGAMVGLLFGSLWYCFTCIFGGPRK</sequence>
<dbReference type="AlphaFoldDB" id="A0A1X2IXR5"/>
<dbReference type="InterPro" id="IPR009571">
    <property type="entry name" value="SUR7/Rim9-like_fungi"/>
</dbReference>
<evidence type="ECO:0000313" key="3">
    <source>
        <dbReference type="Proteomes" id="UP000193560"/>
    </source>
</evidence>
<feature type="transmembrane region" description="Helical" evidence="1">
    <location>
        <begin position="172"/>
        <end position="195"/>
    </location>
</feature>
<accession>A0A1X2IXR5</accession>
<reference evidence="2 3" key="1">
    <citation type="submission" date="2016-07" db="EMBL/GenBank/DDBJ databases">
        <title>Pervasive Adenine N6-methylation of Active Genes in Fungi.</title>
        <authorList>
            <consortium name="DOE Joint Genome Institute"/>
            <person name="Mondo S.J."/>
            <person name="Dannebaum R.O."/>
            <person name="Kuo R.C."/>
            <person name="Labutti K."/>
            <person name="Haridas S."/>
            <person name="Kuo A."/>
            <person name="Salamov A."/>
            <person name="Ahrendt S.R."/>
            <person name="Lipzen A."/>
            <person name="Sullivan W."/>
            <person name="Andreopoulos W.B."/>
            <person name="Clum A."/>
            <person name="Lindquist E."/>
            <person name="Daum C."/>
            <person name="Ramamoorthy G.K."/>
            <person name="Gryganskyi A."/>
            <person name="Culley D."/>
            <person name="Magnuson J.K."/>
            <person name="James T.Y."/>
            <person name="O'Malley M.A."/>
            <person name="Stajich J.E."/>
            <person name="Spatafora J.W."/>
            <person name="Visel A."/>
            <person name="Grigoriev I.V."/>
        </authorList>
    </citation>
    <scope>NUCLEOTIDE SEQUENCE [LARGE SCALE GENOMIC DNA]</scope>
    <source>
        <strain evidence="2 3">NRRL 1336</strain>
    </source>
</reference>
<dbReference type="GO" id="GO:0005886">
    <property type="term" value="C:plasma membrane"/>
    <property type="evidence" value="ECO:0007669"/>
    <property type="project" value="InterPro"/>
</dbReference>
<keyword evidence="1" id="KW-0812">Transmembrane</keyword>
<organism evidence="2 3">
    <name type="scientific">Absidia repens</name>
    <dbReference type="NCBI Taxonomy" id="90262"/>
    <lineage>
        <taxon>Eukaryota</taxon>
        <taxon>Fungi</taxon>
        <taxon>Fungi incertae sedis</taxon>
        <taxon>Mucoromycota</taxon>
        <taxon>Mucoromycotina</taxon>
        <taxon>Mucoromycetes</taxon>
        <taxon>Mucorales</taxon>
        <taxon>Cunninghamellaceae</taxon>
        <taxon>Absidia</taxon>
    </lineage>
</organism>
<gene>
    <name evidence="2" type="ORF">BCR42DRAFT_404369</name>
</gene>
<name>A0A1X2IXR5_9FUNG</name>
<keyword evidence="1" id="KW-1133">Transmembrane helix</keyword>
<evidence type="ECO:0000313" key="2">
    <source>
        <dbReference type="EMBL" id="ORZ23261.1"/>
    </source>
</evidence>
<feature type="transmembrane region" description="Helical" evidence="1">
    <location>
        <begin position="99"/>
        <end position="120"/>
    </location>
</feature>
<keyword evidence="3" id="KW-1185">Reference proteome</keyword>
<proteinExistence type="predicted"/>
<dbReference type="OrthoDB" id="2327445at2759"/>
<dbReference type="STRING" id="90262.A0A1X2IXR5"/>
<dbReference type="Pfam" id="PF06687">
    <property type="entry name" value="SUR7"/>
    <property type="match status" value="1"/>
</dbReference>